<sequence length="115" mass="12986">MTKIRTETSSPEELSKKCEEQIGQRCSRFEWKSLKDLEEHTPDSKTMFLLVNFPESSAAIIYIFEHANNRFIDSVSSNKKAHTVIIPWVAGRSLKCFGSCKIGEVEILSNEGSST</sequence>
<dbReference type="AlphaFoldDB" id="A0A166SPT1"/>
<protein>
    <submittedName>
        <fullName evidence="1">Uncharacterized protein</fullName>
    </submittedName>
</protein>
<reference evidence="1 2" key="1">
    <citation type="submission" date="2015-06" db="EMBL/GenBank/DDBJ databases">
        <title>Survival trade-offs in plant roots during colonization by closely related pathogenic and mutualistic fungi.</title>
        <authorList>
            <person name="Hacquard S."/>
            <person name="Kracher B."/>
            <person name="Hiruma K."/>
            <person name="Weinman A."/>
            <person name="Muench P."/>
            <person name="Garrido Oter R."/>
            <person name="Ver Loren van Themaat E."/>
            <person name="Dallerey J.-F."/>
            <person name="Damm U."/>
            <person name="Henrissat B."/>
            <person name="Lespinet O."/>
            <person name="Thon M."/>
            <person name="Kemen E."/>
            <person name="McHardy A.C."/>
            <person name="Schulze-Lefert P."/>
            <person name="O'Connell R.J."/>
        </authorList>
    </citation>
    <scope>NUCLEOTIDE SEQUENCE [LARGE SCALE GENOMIC DNA]</scope>
    <source>
        <strain evidence="1 2">0861</strain>
    </source>
</reference>
<organism evidence="1 2">
    <name type="scientific">Colletotrichum tofieldiae</name>
    <dbReference type="NCBI Taxonomy" id="708197"/>
    <lineage>
        <taxon>Eukaryota</taxon>
        <taxon>Fungi</taxon>
        <taxon>Dikarya</taxon>
        <taxon>Ascomycota</taxon>
        <taxon>Pezizomycotina</taxon>
        <taxon>Sordariomycetes</taxon>
        <taxon>Hypocreomycetidae</taxon>
        <taxon>Glomerellales</taxon>
        <taxon>Glomerellaceae</taxon>
        <taxon>Colletotrichum</taxon>
        <taxon>Colletotrichum spaethianum species complex</taxon>
    </lineage>
</organism>
<keyword evidence="2" id="KW-1185">Reference proteome</keyword>
<evidence type="ECO:0000313" key="1">
    <source>
        <dbReference type="EMBL" id="KZL71021.1"/>
    </source>
</evidence>
<accession>A0A166SPT1</accession>
<comment type="caution">
    <text evidence="1">The sequence shown here is derived from an EMBL/GenBank/DDBJ whole genome shotgun (WGS) entry which is preliminary data.</text>
</comment>
<dbReference type="Proteomes" id="UP000076552">
    <property type="component" value="Unassembled WGS sequence"/>
</dbReference>
<gene>
    <name evidence="1" type="ORF">CT0861_07070</name>
</gene>
<evidence type="ECO:0000313" key="2">
    <source>
        <dbReference type="Proteomes" id="UP000076552"/>
    </source>
</evidence>
<proteinExistence type="predicted"/>
<dbReference type="EMBL" id="LFIV01000080">
    <property type="protein sequence ID" value="KZL71021.1"/>
    <property type="molecule type" value="Genomic_DNA"/>
</dbReference>
<name>A0A166SPT1_9PEZI</name>